<feature type="non-terminal residue" evidence="1">
    <location>
        <position position="278"/>
    </location>
</feature>
<dbReference type="Proteomes" id="UP001233999">
    <property type="component" value="Unassembled WGS sequence"/>
</dbReference>
<feature type="non-terminal residue" evidence="1">
    <location>
        <position position="1"/>
    </location>
</feature>
<keyword evidence="2" id="KW-1185">Reference proteome</keyword>
<gene>
    <name evidence="1" type="ORF">L9F63_009207</name>
</gene>
<reference evidence="1" key="2">
    <citation type="submission" date="2023-05" db="EMBL/GenBank/DDBJ databases">
        <authorList>
            <person name="Fouks B."/>
        </authorList>
    </citation>
    <scope>NUCLEOTIDE SEQUENCE</scope>
    <source>
        <strain evidence="1">Stay&amp;Tobe</strain>
        <tissue evidence="1">Testes</tissue>
    </source>
</reference>
<name>A0AAD8ALK5_DIPPU</name>
<evidence type="ECO:0000313" key="1">
    <source>
        <dbReference type="EMBL" id="KAJ9600437.1"/>
    </source>
</evidence>
<sequence>VVIKLCSLRMETEHISHVTKSIEVASTEGFVYYCCRHLQENLRALCAVLFSSEYKMDTVSSGPQERKTESARVYDVCVLQPRQTHMITVVPMFSIYITTERTAECLLSVEHLNRFIINEYSPRQHPTSNKFLQDMTVLPTQLHLSLRVAQSIKYVYIVSHANQHRHGLLGLSSISRPDGESFDISLCWYHGGVKLCVLSVRQLGGVVPRTPEEPHPQVAWRLLCLDLGLRKLTEKTHPNLYLSFFLALLNRYKWTVLTRIAKHHFTTSIQHLLFFYKM</sequence>
<comment type="caution">
    <text evidence="1">The sequence shown here is derived from an EMBL/GenBank/DDBJ whole genome shotgun (WGS) entry which is preliminary data.</text>
</comment>
<accession>A0AAD8ALK5</accession>
<dbReference type="EMBL" id="JASPKZ010000419">
    <property type="protein sequence ID" value="KAJ9600437.1"/>
    <property type="molecule type" value="Genomic_DNA"/>
</dbReference>
<dbReference type="AlphaFoldDB" id="A0AAD8ALK5"/>
<protein>
    <submittedName>
        <fullName evidence="1">Uncharacterized protein</fullName>
    </submittedName>
</protein>
<proteinExistence type="predicted"/>
<organism evidence="1 2">
    <name type="scientific">Diploptera punctata</name>
    <name type="common">Pacific beetle cockroach</name>
    <dbReference type="NCBI Taxonomy" id="6984"/>
    <lineage>
        <taxon>Eukaryota</taxon>
        <taxon>Metazoa</taxon>
        <taxon>Ecdysozoa</taxon>
        <taxon>Arthropoda</taxon>
        <taxon>Hexapoda</taxon>
        <taxon>Insecta</taxon>
        <taxon>Pterygota</taxon>
        <taxon>Neoptera</taxon>
        <taxon>Polyneoptera</taxon>
        <taxon>Dictyoptera</taxon>
        <taxon>Blattodea</taxon>
        <taxon>Blaberoidea</taxon>
        <taxon>Blaberidae</taxon>
        <taxon>Diplopterinae</taxon>
        <taxon>Diploptera</taxon>
    </lineage>
</organism>
<evidence type="ECO:0000313" key="2">
    <source>
        <dbReference type="Proteomes" id="UP001233999"/>
    </source>
</evidence>
<reference evidence="1" key="1">
    <citation type="journal article" date="2023" name="IScience">
        <title>Live-bearing cockroach genome reveals convergent evolutionary mechanisms linked to viviparity in insects and beyond.</title>
        <authorList>
            <person name="Fouks B."/>
            <person name="Harrison M.C."/>
            <person name="Mikhailova A.A."/>
            <person name="Marchal E."/>
            <person name="English S."/>
            <person name="Carruthers M."/>
            <person name="Jennings E.C."/>
            <person name="Chiamaka E.L."/>
            <person name="Frigard R.A."/>
            <person name="Pippel M."/>
            <person name="Attardo G.M."/>
            <person name="Benoit J.B."/>
            <person name="Bornberg-Bauer E."/>
            <person name="Tobe S.S."/>
        </authorList>
    </citation>
    <scope>NUCLEOTIDE SEQUENCE</scope>
    <source>
        <strain evidence="1">Stay&amp;Tobe</strain>
    </source>
</reference>